<evidence type="ECO:0000313" key="2">
    <source>
        <dbReference type="EMBL" id="CAI0412595.1"/>
    </source>
</evidence>
<evidence type="ECO:0000259" key="1">
    <source>
        <dbReference type="Pfam" id="PF24750"/>
    </source>
</evidence>
<keyword evidence="3" id="KW-1185">Reference proteome</keyword>
<dbReference type="PANTHER" id="PTHR35546:SF128">
    <property type="entry name" value="F-BOX ASSOCIATED DOMAIN-CONTAINING PROTEIN"/>
    <property type="match status" value="1"/>
</dbReference>
<gene>
    <name evidence="2" type="ORF">LITE_LOCUS15613</name>
</gene>
<dbReference type="AlphaFoldDB" id="A0AAV0JRJ7"/>
<dbReference type="InterPro" id="IPR055290">
    <property type="entry name" value="At3g26010-like"/>
</dbReference>
<organism evidence="2 3">
    <name type="scientific">Linum tenue</name>
    <dbReference type="NCBI Taxonomy" id="586396"/>
    <lineage>
        <taxon>Eukaryota</taxon>
        <taxon>Viridiplantae</taxon>
        <taxon>Streptophyta</taxon>
        <taxon>Embryophyta</taxon>
        <taxon>Tracheophyta</taxon>
        <taxon>Spermatophyta</taxon>
        <taxon>Magnoliopsida</taxon>
        <taxon>eudicotyledons</taxon>
        <taxon>Gunneridae</taxon>
        <taxon>Pentapetalae</taxon>
        <taxon>rosids</taxon>
        <taxon>fabids</taxon>
        <taxon>Malpighiales</taxon>
        <taxon>Linaceae</taxon>
        <taxon>Linum</taxon>
    </lineage>
</organism>
<evidence type="ECO:0000313" key="3">
    <source>
        <dbReference type="Proteomes" id="UP001154282"/>
    </source>
</evidence>
<accession>A0AAV0JRJ7</accession>
<dbReference type="Pfam" id="PF24750">
    <property type="entry name" value="b-prop_At3g26010-like"/>
    <property type="match status" value="1"/>
</dbReference>
<feature type="non-terminal residue" evidence="2">
    <location>
        <position position="1"/>
    </location>
</feature>
<comment type="caution">
    <text evidence="2">The sequence shown here is derived from an EMBL/GenBank/DDBJ whole genome shotgun (WGS) entry which is preliminary data.</text>
</comment>
<proteinExistence type="predicted"/>
<dbReference type="EMBL" id="CAMGYJ010000005">
    <property type="protein sequence ID" value="CAI0412595.1"/>
    <property type="molecule type" value="Genomic_DNA"/>
</dbReference>
<feature type="domain" description="F-box protein At3g26010-like beta-propeller" evidence="1">
    <location>
        <begin position="20"/>
        <end position="255"/>
    </location>
</feature>
<reference evidence="2" key="1">
    <citation type="submission" date="2022-08" db="EMBL/GenBank/DDBJ databases">
        <authorList>
            <person name="Gutierrez-Valencia J."/>
        </authorList>
    </citation>
    <scope>NUCLEOTIDE SEQUENCE</scope>
</reference>
<dbReference type="Proteomes" id="UP001154282">
    <property type="component" value="Unassembled WGS sequence"/>
</dbReference>
<dbReference type="InterPro" id="IPR056592">
    <property type="entry name" value="Beta-prop_At3g26010-like"/>
</dbReference>
<sequence length="342" mass="39359">CDKDLVLCGFWDKACDNGEHSRSYLVCNPFTKQWHGLPLAPRKLIEYLFPVTRLVCEPQTSENSRFRVVCMYQRLTPASIRLDVFCSESGEWIKDALVRDGHMKWGTKNVVSCKGELFWKYKEFPGKKDEFVDVFNPFRLDMPPASIDVSEFVAKPGWSLAVSQGALHVIARENEAPPFRSSIWRLEEDRKSWRKQCEGLLYSTSKCGSYELKKGYNEPFLHPQKPEIVFFSGAGRGEGNNNVVLFSDLRKQELEFFAKPKGSLRHFLVFQPRVSCWDAPIPNLEKLRAMHKSSDPIPRYREVAASNGVLLGCSSSKVKVRYTRKKKTSKVREIARQHEQLD</sequence>
<dbReference type="PANTHER" id="PTHR35546">
    <property type="entry name" value="F-BOX PROTEIN INTERACTION DOMAIN PROTEIN-RELATED"/>
    <property type="match status" value="1"/>
</dbReference>
<protein>
    <recommendedName>
        <fullName evidence="1">F-box protein At3g26010-like beta-propeller domain-containing protein</fullName>
    </recommendedName>
</protein>
<name>A0AAV0JRJ7_9ROSI</name>